<dbReference type="EMBL" id="JABAGO010000044">
    <property type="protein sequence ID" value="NMF00352.1"/>
    <property type="molecule type" value="Genomic_DNA"/>
</dbReference>
<feature type="transmembrane region" description="Helical" evidence="1">
    <location>
        <begin position="249"/>
        <end position="272"/>
    </location>
</feature>
<feature type="transmembrane region" description="Helical" evidence="1">
    <location>
        <begin position="96"/>
        <end position="116"/>
    </location>
</feature>
<sequence>MKITPISKSERMITLDIIRGFALLGIFLVNMPTFHSPDFIRQLYDLPQNLSSVDKVVNLFFSLFIQTKFYTIFSFLFGLGFYVFMNRAEQKGLKVYRLFSRRLLILFLFGLLHLIFLWYGDVLHAYAIVGFALLLFYKRSNKVILGWAFGLLFVFYCIPIAQLLFESPSYIIEKQTTGITKLNEAVKIYQDATYVDWLAYRVKTEVSFVLGSSPIMFFVVLPMFLFGLYAGQKGIFQQSAEHTTFVRRVWSFSLLLSVPLTILVACLELGLLSFGMRQSIVSQLFTSLSGLTLCFFYISSLTLLVQKDGWQKYLRIFSFTGQMALTNYVMQTMVSLLIVSIFHLFNNISSAAGFLLCLVIYLFQVIFSFFWLKRYRFGPLEWLWRSLTYGYVQPIKHK</sequence>
<proteinExistence type="predicted"/>
<dbReference type="PANTHER" id="PTHR30590:SF3">
    <property type="entry name" value="HYPOTHETICAL MEMBRANE SPANNING PROTEIN"/>
    <property type="match status" value="1"/>
</dbReference>
<feature type="transmembrane region" description="Helical" evidence="1">
    <location>
        <begin position="351"/>
        <end position="372"/>
    </location>
</feature>
<gene>
    <name evidence="3" type="ORF">HF838_19180</name>
</gene>
<keyword evidence="1" id="KW-0472">Membrane</keyword>
<comment type="caution">
    <text evidence="3">The sequence shown here is derived from an EMBL/GenBank/DDBJ whole genome shotgun (WGS) entry which is preliminary data.</text>
</comment>
<feature type="transmembrane region" description="Helical" evidence="1">
    <location>
        <begin position="284"/>
        <end position="305"/>
    </location>
</feature>
<keyword evidence="1" id="KW-0812">Transmembrane</keyword>
<accession>A0A848CZL4</accession>
<feature type="transmembrane region" description="Helical" evidence="1">
    <location>
        <begin position="206"/>
        <end position="229"/>
    </location>
</feature>
<keyword evidence="1" id="KW-1133">Transmembrane helix</keyword>
<evidence type="ECO:0000313" key="4">
    <source>
        <dbReference type="Proteomes" id="UP000561326"/>
    </source>
</evidence>
<dbReference type="RefSeq" id="WP_168976128.1">
    <property type="nucleotide sequence ID" value="NZ_JABAGO010000044.1"/>
</dbReference>
<evidence type="ECO:0000313" key="3">
    <source>
        <dbReference type="EMBL" id="NMF00352.1"/>
    </source>
</evidence>
<feature type="transmembrane region" description="Helical" evidence="1">
    <location>
        <begin position="122"/>
        <end position="137"/>
    </location>
</feature>
<dbReference type="InterPro" id="IPR052529">
    <property type="entry name" value="Bact_Transport_Assoc"/>
</dbReference>
<feature type="transmembrane region" description="Helical" evidence="1">
    <location>
        <begin position="12"/>
        <end position="31"/>
    </location>
</feature>
<feature type="transmembrane region" description="Helical" evidence="1">
    <location>
        <begin position="144"/>
        <end position="165"/>
    </location>
</feature>
<feature type="transmembrane region" description="Helical" evidence="1">
    <location>
        <begin position="59"/>
        <end position="84"/>
    </location>
</feature>
<dbReference type="PANTHER" id="PTHR30590">
    <property type="entry name" value="INNER MEMBRANE PROTEIN"/>
    <property type="match status" value="1"/>
</dbReference>
<dbReference type="Proteomes" id="UP000561326">
    <property type="component" value="Unassembled WGS sequence"/>
</dbReference>
<evidence type="ECO:0000256" key="1">
    <source>
        <dbReference type="SAM" id="Phobius"/>
    </source>
</evidence>
<feature type="transmembrane region" description="Helical" evidence="1">
    <location>
        <begin position="325"/>
        <end position="345"/>
    </location>
</feature>
<dbReference type="Pfam" id="PF04235">
    <property type="entry name" value="DUF418"/>
    <property type="match status" value="1"/>
</dbReference>
<evidence type="ECO:0000259" key="2">
    <source>
        <dbReference type="Pfam" id="PF04235"/>
    </source>
</evidence>
<name>A0A848CZL4_ANEAE</name>
<organism evidence="3 4">
    <name type="scientific">Aneurinibacillus aneurinilyticus</name>
    <name type="common">Bacillus aneurinolyticus</name>
    <dbReference type="NCBI Taxonomy" id="1391"/>
    <lineage>
        <taxon>Bacteria</taxon>
        <taxon>Bacillati</taxon>
        <taxon>Bacillota</taxon>
        <taxon>Bacilli</taxon>
        <taxon>Bacillales</taxon>
        <taxon>Paenibacillaceae</taxon>
        <taxon>Aneurinibacillus group</taxon>
        <taxon>Aneurinibacillus</taxon>
    </lineage>
</organism>
<dbReference type="AlphaFoldDB" id="A0A848CZL4"/>
<dbReference type="InterPro" id="IPR007349">
    <property type="entry name" value="DUF418"/>
</dbReference>
<protein>
    <submittedName>
        <fullName evidence="3">DUF418 domain-containing protein</fullName>
    </submittedName>
</protein>
<feature type="domain" description="DUF418" evidence="2">
    <location>
        <begin position="230"/>
        <end position="390"/>
    </location>
</feature>
<reference evidence="3 4" key="1">
    <citation type="submission" date="2020-04" db="EMBL/GenBank/DDBJ databases">
        <authorList>
            <person name="Hitch T.C.A."/>
            <person name="Wylensek D."/>
            <person name="Clavel T."/>
        </authorList>
    </citation>
    <scope>NUCLEOTIDE SEQUENCE [LARGE SCALE GENOMIC DNA]</scope>
    <source>
        <strain evidence="3 4">WB01_D5_05</strain>
    </source>
</reference>